<protein>
    <submittedName>
        <fullName evidence="1">5248_t:CDS:1</fullName>
    </submittedName>
</protein>
<gene>
    <name evidence="1" type="ORF">SPELUC_LOCUS8120</name>
</gene>
<comment type="caution">
    <text evidence="1">The sequence shown here is derived from an EMBL/GenBank/DDBJ whole genome shotgun (WGS) entry which is preliminary data.</text>
</comment>
<accession>A0ACA9N2M3</accession>
<sequence length="339" mass="39276">PSYKTLKKEIAIANITAKNQINDLLAQSSETISLTTDFWTARNKTGYIGITAHWLSNKFELNKILLCLESMLYPHTGRSIREFLISKVQEFNLQNKILCVVTDNGSNMIRAIRNWKGVERLLCTAHTLQLSINHTAQIKTQKNKQNEMSYNIPILSDESGILQETSNFDSESESSDDENKNIPNIIYNSLFEYWDCLLQICLLAIFLDFWLKEMSFANAETRNNTINEYEFTDELDSYLDLRQTPLAFPEKDHLLWWQQQQSQFPTLSKLARKYHSVSATSAPSKCIFFDSGNHITPQYSNLKPKLVSQMLFLKRNNNFINMFPNSHMYKKNVTRLDLG</sequence>
<dbReference type="Proteomes" id="UP000789366">
    <property type="component" value="Unassembled WGS sequence"/>
</dbReference>
<organism evidence="1 2">
    <name type="scientific">Cetraspora pellucida</name>
    <dbReference type="NCBI Taxonomy" id="1433469"/>
    <lineage>
        <taxon>Eukaryota</taxon>
        <taxon>Fungi</taxon>
        <taxon>Fungi incertae sedis</taxon>
        <taxon>Mucoromycota</taxon>
        <taxon>Glomeromycotina</taxon>
        <taxon>Glomeromycetes</taxon>
        <taxon>Diversisporales</taxon>
        <taxon>Gigasporaceae</taxon>
        <taxon>Cetraspora</taxon>
    </lineage>
</organism>
<evidence type="ECO:0000313" key="2">
    <source>
        <dbReference type="Proteomes" id="UP000789366"/>
    </source>
</evidence>
<proteinExistence type="predicted"/>
<keyword evidence="2" id="KW-1185">Reference proteome</keyword>
<evidence type="ECO:0000313" key="1">
    <source>
        <dbReference type="EMBL" id="CAG8627993.1"/>
    </source>
</evidence>
<dbReference type="EMBL" id="CAJVPW010011672">
    <property type="protein sequence ID" value="CAG8627993.1"/>
    <property type="molecule type" value="Genomic_DNA"/>
</dbReference>
<feature type="non-terminal residue" evidence="1">
    <location>
        <position position="1"/>
    </location>
</feature>
<name>A0ACA9N2M3_9GLOM</name>
<reference evidence="1" key="1">
    <citation type="submission" date="2021-06" db="EMBL/GenBank/DDBJ databases">
        <authorList>
            <person name="Kallberg Y."/>
            <person name="Tangrot J."/>
            <person name="Rosling A."/>
        </authorList>
    </citation>
    <scope>NUCLEOTIDE SEQUENCE</scope>
    <source>
        <strain evidence="1">28 12/20/2015</strain>
    </source>
</reference>